<accession>A0AA36IKJ5</accession>
<dbReference type="EMBL" id="CAUJNA010001813">
    <property type="protein sequence ID" value="CAJ1389154.1"/>
    <property type="molecule type" value="Genomic_DNA"/>
</dbReference>
<proteinExistence type="predicted"/>
<dbReference type="Proteomes" id="UP001178507">
    <property type="component" value="Unassembled WGS sequence"/>
</dbReference>
<sequence length="129" mass="14235">MGIASMDIASDVEGLESAKQNLQIVQKRLMVREAFVYESFASRRLKEILKVPLPAGPRWAWMLQGIETAEDTLPKQPGGRVASGSGQAALQVPWSVEACLGLTLVLDCHDYPHQGWLLKLELARALLRP</sequence>
<evidence type="ECO:0000313" key="1">
    <source>
        <dbReference type="EMBL" id="CAJ1389154.1"/>
    </source>
</evidence>
<organism evidence="1 2">
    <name type="scientific">Effrenium voratum</name>
    <dbReference type="NCBI Taxonomy" id="2562239"/>
    <lineage>
        <taxon>Eukaryota</taxon>
        <taxon>Sar</taxon>
        <taxon>Alveolata</taxon>
        <taxon>Dinophyceae</taxon>
        <taxon>Suessiales</taxon>
        <taxon>Symbiodiniaceae</taxon>
        <taxon>Effrenium</taxon>
    </lineage>
</organism>
<evidence type="ECO:0000313" key="2">
    <source>
        <dbReference type="Proteomes" id="UP001178507"/>
    </source>
</evidence>
<reference evidence="1" key="1">
    <citation type="submission" date="2023-08" db="EMBL/GenBank/DDBJ databases">
        <authorList>
            <person name="Chen Y."/>
            <person name="Shah S."/>
            <person name="Dougan E. K."/>
            <person name="Thang M."/>
            <person name="Chan C."/>
        </authorList>
    </citation>
    <scope>NUCLEOTIDE SEQUENCE</scope>
</reference>
<protein>
    <submittedName>
        <fullName evidence="1">Uncharacterized protein</fullName>
    </submittedName>
</protein>
<name>A0AA36IKJ5_9DINO</name>
<keyword evidence="2" id="KW-1185">Reference proteome</keyword>
<comment type="caution">
    <text evidence="1">The sequence shown here is derived from an EMBL/GenBank/DDBJ whole genome shotgun (WGS) entry which is preliminary data.</text>
</comment>
<gene>
    <name evidence="1" type="ORF">EVOR1521_LOCUS14830</name>
</gene>
<dbReference type="AlphaFoldDB" id="A0AA36IKJ5"/>